<comment type="caution">
    <text evidence="1">The sequence shown here is derived from an EMBL/GenBank/DDBJ whole genome shotgun (WGS) entry which is preliminary data.</text>
</comment>
<dbReference type="Proteomes" id="UP000245754">
    <property type="component" value="Unassembled WGS sequence"/>
</dbReference>
<keyword evidence="2" id="KW-1185">Reference proteome</keyword>
<dbReference type="AlphaFoldDB" id="A0A316F151"/>
<organism evidence="1 2">
    <name type="scientific">Cupriavidus plantarum</name>
    <dbReference type="NCBI Taxonomy" id="942865"/>
    <lineage>
        <taxon>Bacteria</taxon>
        <taxon>Pseudomonadati</taxon>
        <taxon>Pseudomonadota</taxon>
        <taxon>Betaproteobacteria</taxon>
        <taxon>Burkholderiales</taxon>
        <taxon>Burkholderiaceae</taxon>
        <taxon>Cupriavidus</taxon>
    </lineage>
</organism>
<evidence type="ECO:0000313" key="2">
    <source>
        <dbReference type="Proteomes" id="UP000245754"/>
    </source>
</evidence>
<accession>A0A316F151</accession>
<protein>
    <submittedName>
        <fullName evidence="1">Uncharacterized protein</fullName>
    </submittedName>
</protein>
<dbReference type="OrthoDB" id="583757at2"/>
<reference evidence="1 2" key="1">
    <citation type="submission" date="2018-05" db="EMBL/GenBank/DDBJ databases">
        <title>Genomic Encyclopedia of Type Strains, Phase IV (KMG-V): Genome sequencing to study the core and pangenomes of soil and plant-associated prokaryotes.</title>
        <authorList>
            <person name="Whitman W."/>
        </authorList>
    </citation>
    <scope>NUCLEOTIDE SEQUENCE [LARGE SCALE GENOMIC DNA]</scope>
    <source>
        <strain evidence="1 2">SLV-132</strain>
    </source>
</reference>
<dbReference type="RefSeq" id="WP_109581991.1">
    <property type="nucleotide sequence ID" value="NZ_JACBYU010000001.1"/>
</dbReference>
<gene>
    <name evidence="1" type="ORF">C7419_1012286</name>
</gene>
<proteinExistence type="predicted"/>
<evidence type="ECO:0000313" key="1">
    <source>
        <dbReference type="EMBL" id="PWK38391.1"/>
    </source>
</evidence>
<dbReference type="EMBL" id="QGGT01000001">
    <property type="protein sequence ID" value="PWK38391.1"/>
    <property type="molecule type" value="Genomic_DNA"/>
</dbReference>
<sequence>MHTLSRIYDAEIPLQPVSEAADMRGDALAQTRGHLEALRHLDANWDSFGSQKPQTAAIIQAETMLSPLLAAAEGRSDWRAPGVSADETGAVMLEWWHGERTLTLVFDGTTVTYLRAWGLDIANEMEEGALAPGGFRGLWDWFRGRQGA</sequence>
<name>A0A316F151_9BURK</name>